<dbReference type="Pfam" id="PF07714">
    <property type="entry name" value="PK_Tyr_Ser-Thr"/>
    <property type="match status" value="1"/>
</dbReference>
<comment type="subcellular location">
    <subcellularLocation>
        <location evidence="1">Membrane</location>
        <topology evidence="1">Single-pass type I membrane protein</topology>
    </subcellularLocation>
</comment>
<keyword evidence="4" id="KW-0597">Phosphoprotein</keyword>
<evidence type="ECO:0000256" key="15">
    <source>
        <dbReference type="ARBA" id="ARBA00023170"/>
    </source>
</evidence>
<evidence type="ECO:0000256" key="1">
    <source>
        <dbReference type="ARBA" id="ARBA00004479"/>
    </source>
</evidence>
<evidence type="ECO:0000256" key="8">
    <source>
        <dbReference type="ARBA" id="ARBA00022729"/>
    </source>
</evidence>
<proteinExistence type="predicted"/>
<keyword evidence="9" id="KW-0677">Repeat</keyword>
<organism evidence="22">
    <name type="scientific">Populus tomentosa</name>
    <name type="common">Chinese white poplar</name>
    <dbReference type="NCBI Taxonomy" id="118781"/>
    <lineage>
        <taxon>Eukaryota</taxon>
        <taxon>Viridiplantae</taxon>
        <taxon>Streptophyta</taxon>
        <taxon>Embryophyta</taxon>
        <taxon>Tracheophyta</taxon>
        <taxon>Spermatophyta</taxon>
        <taxon>Magnoliopsida</taxon>
        <taxon>eudicotyledons</taxon>
        <taxon>Gunneridae</taxon>
        <taxon>Pentapetalae</taxon>
        <taxon>rosids</taxon>
        <taxon>fabids</taxon>
        <taxon>Malpighiales</taxon>
        <taxon>Salicaceae</taxon>
        <taxon>Saliceae</taxon>
        <taxon>Populus</taxon>
    </lineage>
</organism>
<dbReference type="SUPFAM" id="SSF56112">
    <property type="entry name" value="Protein kinase-like (PK-like)"/>
    <property type="match status" value="1"/>
</dbReference>
<keyword evidence="13 20" id="KW-1133">Transmembrane helix</keyword>
<evidence type="ECO:0000256" key="11">
    <source>
        <dbReference type="ARBA" id="ARBA00022777"/>
    </source>
</evidence>
<dbReference type="GO" id="GO:0004674">
    <property type="term" value="F:protein serine/threonine kinase activity"/>
    <property type="evidence" value="ECO:0007669"/>
    <property type="project" value="UniProtKB-KW"/>
</dbReference>
<keyword evidence="15" id="KW-0675">Receptor</keyword>
<evidence type="ECO:0000256" key="7">
    <source>
        <dbReference type="ARBA" id="ARBA00022692"/>
    </source>
</evidence>
<feature type="binding site" evidence="19">
    <location>
        <position position="629"/>
    </location>
    <ligand>
        <name>ATP</name>
        <dbReference type="ChEBI" id="CHEBI:30616"/>
    </ligand>
</feature>
<dbReference type="InterPro" id="IPR011009">
    <property type="entry name" value="Kinase-like_dom_sf"/>
</dbReference>
<dbReference type="PANTHER" id="PTHR48006:SF66">
    <property type="entry name" value="PROTEIN KINASE DOMAIN-CONTAINING PROTEIN"/>
    <property type="match status" value="1"/>
</dbReference>
<evidence type="ECO:0000256" key="3">
    <source>
        <dbReference type="ARBA" id="ARBA00022527"/>
    </source>
</evidence>
<dbReference type="Pfam" id="PF11721">
    <property type="entry name" value="Malectin"/>
    <property type="match status" value="1"/>
</dbReference>
<dbReference type="InterPro" id="IPR021720">
    <property type="entry name" value="Malectin_dom"/>
</dbReference>
<evidence type="ECO:0000256" key="16">
    <source>
        <dbReference type="ARBA" id="ARBA00023180"/>
    </source>
</evidence>
<keyword evidence="3" id="KW-0723">Serine/threonine-protein kinase</keyword>
<dbReference type="FunFam" id="3.80.10.10:FF:002784">
    <property type="entry name" value="Uncharacterized protein"/>
    <property type="match status" value="1"/>
</dbReference>
<sequence length="687" mass="76848">MTLCNDTILPLKLEADNKVVCNCSFPGEPCHVIGIYLKRQALDGTLPKAIEKLPHLKHLTLWANYLSGNIPPEWANTKLETLSVGVNRLKGKIPSYLGRITTLSYLNIQDNMFSGTVPPELGGLVNLENLTLSGNYLTGELPPSLTNLTGLKQLRLSSNNFTGRIPDFIQSWKQLDRLEIQAGGFTGPIPSSISLLTSLTDLRISNLLGDGSEFPNLESIAGIQDLLLSNCNLSGNFPMYLTRMAQLKVLDLSFNRLNGYLPTNYDGLRRLKKMYLTRNMFTGTIPDWIYQRDTNSEIDLSYNNFTWKAKCREPVLNVFKSTWGGNYSKPVECLSACSAERYSVHINCGGREAPIGNTIYKADDEPGGAAKYLAKREEDWQISTTGHFWDINSFSNYIAENMSILRMDNSELYTNARLTPLSLTYYVPCLANGNYKVKLHFAEIVMRDNRSYYSLGRRIFDVYIQDIVVLKDFDIVKAARGVEKVYIHNYTVPVTNGALEIRLHWAGKGTTMSPKRGIYGPLISAIDVESDFKPPNKGRRKRFIVAGAVVSSLFLVFILLSSLWWKGYLGGRKSRDRELVGLDLLTGIFTFSQIKAATNDFDPANKIGEGGFGCVYKGVLSDGIQIAVKQLSAKSKQGNREFVNEIGMISALQHPNLVRLYGCCIEGKQLLLVYEYMENNSLAHVLF</sequence>
<evidence type="ECO:0000256" key="2">
    <source>
        <dbReference type="ARBA" id="ARBA00012513"/>
    </source>
</evidence>
<evidence type="ECO:0000256" key="5">
    <source>
        <dbReference type="ARBA" id="ARBA00022614"/>
    </source>
</evidence>
<dbReference type="GO" id="GO:0016020">
    <property type="term" value="C:membrane"/>
    <property type="evidence" value="ECO:0007669"/>
    <property type="project" value="UniProtKB-SubCell"/>
</dbReference>
<dbReference type="EMBL" id="KT972467">
    <property type="protein sequence ID" value="APA20202.1"/>
    <property type="molecule type" value="Genomic_DNA"/>
</dbReference>
<dbReference type="AlphaFoldDB" id="A0A1I9W068"/>
<dbReference type="SUPFAM" id="SSF52058">
    <property type="entry name" value="L domain-like"/>
    <property type="match status" value="1"/>
</dbReference>
<evidence type="ECO:0000256" key="13">
    <source>
        <dbReference type="ARBA" id="ARBA00022989"/>
    </source>
</evidence>
<keyword evidence="16" id="KW-0325">Glycoprotein</keyword>
<dbReference type="PROSITE" id="PS00107">
    <property type="entry name" value="PROTEIN_KINASE_ATP"/>
    <property type="match status" value="1"/>
</dbReference>
<dbReference type="InterPro" id="IPR051824">
    <property type="entry name" value="LRR_Rcpt-Like_S/T_Kinase"/>
</dbReference>
<keyword evidence="14 20" id="KW-0472">Membrane</keyword>
<keyword evidence="5" id="KW-0433">Leucine-rich repeat</keyword>
<evidence type="ECO:0000256" key="12">
    <source>
        <dbReference type="ARBA" id="ARBA00022840"/>
    </source>
</evidence>
<evidence type="ECO:0000256" key="17">
    <source>
        <dbReference type="ARBA" id="ARBA00047899"/>
    </source>
</evidence>
<dbReference type="InterPro" id="IPR017441">
    <property type="entry name" value="Protein_kinase_ATP_BS"/>
</dbReference>
<dbReference type="InterPro" id="IPR000719">
    <property type="entry name" value="Prot_kinase_dom"/>
</dbReference>
<dbReference type="InterPro" id="IPR001245">
    <property type="entry name" value="Ser-Thr/Tyr_kinase_cat_dom"/>
</dbReference>
<reference evidence="22" key="1">
    <citation type="submission" date="2015-10" db="EMBL/GenBank/DDBJ databases">
        <title>The patterns of DNA cytosine methylation of different tissues and organs in poplar.</title>
        <authorList>
            <person name="Zhang D."/>
            <person name="Wang Q."/>
        </authorList>
    </citation>
    <scope>NUCLEOTIDE SEQUENCE</scope>
</reference>
<dbReference type="FunFam" id="2.60.120.430:FF:000004">
    <property type="entry name" value="Putative leucine-rich repeat receptor-like serine/threonine-protein kinase"/>
    <property type="match status" value="1"/>
</dbReference>
<evidence type="ECO:0000256" key="10">
    <source>
        <dbReference type="ARBA" id="ARBA00022741"/>
    </source>
</evidence>
<evidence type="ECO:0000256" key="14">
    <source>
        <dbReference type="ARBA" id="ARBA00023136"/>
    </source>
</evidence>
<evidence type="ECO:0000256" key="6">
    <source>
        <dbReference type="ARBA" id="ARBA00022679"/>
    </source>
</evidence>
<evidence type="ECO:0000256" key="9">
    <source>
        <dbReference type="ARBA" id="ARBA00022737"/>
    </source>
</evidence>
<dbReference type="PROSITE" id="PS50011">
    <property type="entry name" value="PROTEIN_KINASE_DOM"/>
    <property type="match status" value="1"/>
</dbReference>
<evidence type="ECO:0000256" key="20">
    <source>
        <dbReference type="SAM" id="Phobius"/>
    </source>
</evidence>
<feature type="transmembrane region" description="Helical" evidence="20">
    <location>
        <begin position="543"/>
        <end position="565"/>
    </location>
</feature>
<evidence type="ECO:0000256" key="4">
    <source>
        <dbReference type="ARBA" id="ARBA00022553"/>
    </source>
</evidence>
<protein>
    <recommendedName>
        <fullName evidence="2">non-specific serine/threonine protein kinase</fullName>
        <ecNumber evidence="2">2.7.11.1</ecNumber>
    </recommendedName>
</protein>
<dbReference type="Gene3D" id="2.60.120.430">
    <property type="entry name" value="Galactose-binding lectin"/>
    <property type="match status" value="1"/>
</dbReference>
<keyword evidence="7 20" id="KW-0812">Transmembrane</keyword>
<dbReference type="PANTHER" id="PTHR48006">
    <property type="entry name" value="LEUCINE-RICH REPEAT-CONTAINING PROTEIN DDB_G0281931-RELATED"/>
    <property type="match status" value="1"/>
</dbReference>
<evidence type="ECO:0000256" key="18">
    <source>
        <dbReference type="ARBA" id="ARBA00048679"/>
    </source>
</evidence>
<feature type="domain" description="Protein kinase" evidence="21">
    <location>
        <begin position="601"/>
        <end position="687"/>
    </location>
</feature>
<dbReference type="Gene3D" id="3.30.200.20">
    <property type="entry name" value="Phosphorylase Kinase, domain 1"/>
    <property type="match status" value="1"/>
</dbReference>
<dbReference type="EC" id="2.7.11.1" evidence="2"/>
<evidence type="ECO:0000259" key="21">
    <source>
        <dbReference type="PROSITE" id="PS50011"/>
    </source>
</evidence>
<evidence type="ECO:0000256" key="19">
    <source>
        <dbReference type="PROSITE-ProRule" id="PRU10141"/>
    </source>
</evidence>
<keyword evidence="11 22" id="KW-0418">Kinase</keyword>
<dbReference type="Gene3D" id="3.80.10.10">
    <property type="entry name" value="Ribonuclease Inhibitor"/>
    <property type="match status" value="2"/>
</dbReference>
<keyword evidence="8" id="KW-0732">Signal</keyword>
<dbReference type="GO" id="GO:0005524">
    <property type="term" value="F:ATP binding"/>
    <property type="evidence" value="ECO:0007669"/>
    <property type="project" value="UniProtKB-UniRule"/>
</dbReference>
<dbReference type="FunFam" id="3.30.200.20:FF:000217">
    <property type="entry name" value="probable LRR receptor-like serine/threonine-protein kinase At1g53430"/>
    <property type="match status" value="1"/>
</dbReference>
<name>A0A1I9W068_POPTO</name>
<comment type="catalytic activity">
    <reaction evidence="18">
        <text>L-seryl-[protein] + ATP = O-phospho-L-seryl-[protein] + ADP + H(+)</text>
        <dbReference type="Rhea" id="RHEA:17989"/>
        <dbReference type="Rhea" id="RHEA-COMP:9863"/>
        <dbReference type="Rhea" id="RHEA-COMP:11604"/>
        <dbReference type="ChEBI" id="CHEBI:15378"/>
        <dbReference type="ChEBI" id="CHEBI:29999"/>
        <dbReference type="ChEBI" id="CHEBI:30616"/>
        <dbReference type="ChEBI" id="CHEBI:83421"/>
        <dbReference type="ChEBI" id="CHEBI:456216"/>
        <dbReference type="EC" id="2.7.11.1"/>
    </reaction>
</comment>
<keyword evidence="10 19" id="KW-0547">Nucleotide-binding</keyword>
<accession>A0A1I9W068</accession>
<dbReference type="InterPro" id="IPR032675">
    <property type="entry name" value="LRR_dom_sf"/>
</dbReference>
<keyword evidence="6" id="KW-0808">Transferase</keyword>
<dbReference type="Pfam" id="PF00560">
    <property type="entry name" value="LRR_1"/>
    <property type="match status" value="4"/>
</dbReference>
<evidence type="ECO:0000313" key="22">
    <source>
        <dbReference type="EMBL" id="APA20202.1"/>
    </source>
</evidence>
<keyword evidence="12 19" id="KW-0067">ATP-binding</keyword>
<comment type="catalytic activity">
    <reaction evidence="17">
        <text>L-threonyl-[protein] + ATP = O-phospho-L-threonyl-[protein] + ADP + H(+)</text>
        <dbReference type="Rhea" id="RHEA:46608"/>
        <dbReference type="Rhea" id="RHEA-COMP:11060"/>
        <dbReference type="Rhea" id="RHEA-COMP:11605"/>
        <dbReference type="ChEBI" id="CHEBI:15378"/>
        <dbReference type="ChEBI" id="CHEBI:30013"/>
        <dbReference type="ChEBI" id="CHEBI:30616"/>
        <dbReference type="ChEBI" id="CHEBI:61977"/>
        <dbReference type="ChEBI" id="CHEBI:456216"/>
        <dbReference type="EC" id="2.7.11.1"/>
    </reaction>
</comment>
<dbReference type="InterPro" id="IPR001611">
    <property type="entry name" value="Leu-rich_rpt"/>
</dbReference>